<reference evidence="3" key="1">
    <citation type="journal article" date="2020" name="Mar. Drugs">
        <title>Transcriptomic Analysis of Four Cerianthid (Cnidaria, Ceriantharia) Venoms.</title>
        <authorList>
            <person name="Klompen A.M.L."/>
            <person name="Macrander J."/>
            <person name="Reitzel A.M."/>
            <person name="Stampar S.N."/>
        </authorList>
    </citation>
    <scope>NUCLEOTIDE SEQUENCE</scope>
</reference>
<dbReference type="InterPro" id="IPR001304">
    <property type="entry name" value="C-type_lectin-like"/>
</dbReference>
<proteinExistence type="evidence at transcript level"/>
<feature type="signal peptide" evidence="1">
    <location>
        <begin position="1"/>
        <end position="19"/>
    </location>
</feature>
<evidence type="ECO:0000313" key="3">
    <source>
        <dbReference type="EMBL" id="QNH72440.1"/>
    </source>
</evidence>
<dbReference type="InterPro" id="IPR050111">
    <property type="entry name" value="C-type_lectin/snaclec_domain"/>
</dbReference>
<accession>A0A7G7WYV1</accession>
<dbReference type="CDD" id="cd00037">
    <property type="entry name" value="CLECT"/>
    <property type="match status" value="1"/>
</dbReference>
<dbReference type="InterPro" id="IPR016186">
    <property type="entry name" value="C-type_lectin-like/link_sf"/>
</dbReference>
<dbReference type="SMART" id="SM00034">
    <property type="entry name" value="CLECT"/>
    <property type="match status" value="1"/>
</dbReference>
<evidence type="ECO:0000256" key="1">
    <source>
        <dbReference type="SAM" id="SignalP"/>
    </source>
</evidence>
<dbReference type="Pfam" id="PF00059">
    <property type="entry name" value="Lectin_C"/>
    <property type="match status" value="1"/>
</dbReference>
<keyword evidence="1" id="KW-0732">Signal</keyword>
<reference evidence="3" key="2">
    <citation type="submission" date="2020-07" db="EMBL/GenBank/DDBJ databases">
        <authorList>
            <person name="Klompen A.L."/>
            <person name="Macrander J."/>
            <person name="Reitzel A.M."/>
            <person name="Stampar S.N."/>
        </authorList>
    </citation>
    <scope>NUCLEOTIDE SEQUENCE</scope>
</reference>
<sequence>MKTVYMVLLLAMMILQVEGCCQCKYGEVSFGRHCYQIRYYTTTSWQQAGQNCAGSGGNLASIRYPEEQNFILGHVNTINSLYGYRVYWIGANDLIPEGTYKWSDGSIYSYSKYIAFNTAANDCMRLHSNGYWYMYPCSTTDTRYICKRKCRCV</sequence>
<dbReference type="SUPFAM" id="SSF56436">
    <property type="entry name" value="C-type lectin-like"/>
    <property type="match status" value="1"/>
</dbReference>
<dbReference type="PANTHER" id="PTHR22803">
    <property type="entry name" value="MANNOSE, PHOSPHOLIPASE, LECTIN RECEPTOR RELATED"/>
    <property type="match status" value="1"/>
</dbReference>
<dbReference type="InterPro" id="IPR016187">
    <property type="entry name" value="CTDL_fold"/>
</dbReference>
<name>A0A7G7WYV1_9CNID</name>
<dbReference type="EMBL" id="MT747506">
    <property type="protein sequence ID" value="QNH72440.1"/>
    <property type="molecule type" value="mRNA"/>
</dbReference>
<dbReference type="PROSITE" id="PS50041">
    <property type="entry name" value="C_TYPE_LECTIN_2"/>
    <property type="match status" value="1"/>
</dbReference>
<protein>
    <submittedName>
        <fullName evidence="3">Toxin candidate TRINITY_DN28326_c0_g1_i4.p1</fullName>
    </submittedName>
</protein>
<organism evidence="3">
    <name type="scientific">Pachycerianthus borealis</name>
    <dbReference type="NCBI Taxonomy" id="2736680"/>
    <lineage>
        <taxon>Eukaryota</taxon>
        <taxon>Metazoa</taxon>
        <taxon>Cnidaria</taxon>
        <taxon>Anthozoa</taxon>
        <taxon>Ceriantharia</taxon>
        <taxon>Spirularia</taxon>
        <taxon>Cerianthidae</taxon>
        <taxon>Pachycerianthus</taxon>
    </lineage>
</organism>
<dbReference type="AlphaFoldDB" id="A0A7G7WYV1"/>
<feature type="domain" description="C-type lectin" evidence="2">
    <location>
        <begin position="30"/>
        <end position="138"/>
    </location>
</feature>
<evidence type="ECO:0000259" key="2">
    <source>
        <dbReference type="PROSITE" id="PS50041"/>
    </source>
</evidence>
<feature type="chain" id="PRO_5028845731" evidence="1">
    <location>
        <begin position="20"/>
        <end position="153"/>
    </location>
</feature>
<dbReference type="Gene3D" id="3.10.100.10">
    <property type="entry name" value="Mannose-Binding Protein A, subunit A"/>
    <property type="match status" value="1"/>
</dbReference>